<evidence type="ECO:0000256" key="3">
    <source>
        <dbReference type="ARBA" id="ARBA00022946"/>
    </source>
</evidence>
<feature type="region of interest" description="Disordered" evidence="9">
    <location>
        <begin position="59"/>
        <end position="84"/>
    </location>
</feature>
<evidence type="ECO:0000256" key="4">
    <source>
        <dbReference type="ARBA" id="ARBA00022980"/>
    </source>
</evidence>
<evidence type="ECO:0000256" key="7">
    <source>
        <dbReference type="ARBA" id="ARBA00035133"/>
    </source>
</evidence>
<evidence type="ECO:0000256" key="2">
    <source>
        <dbReference type="ARBA" id="ARBA00011057"/>
    </source>
</evidence>
<dbReference type="GeneTree" id="ENSGT00390000010017"/>
<evidence type="ECO:0000256" key="6">
    <source>
        <dbReference type="ARBA" id="ARBA00023274"/>
    </source>
</evidence>
<dbReference type="Proteomes" id="UP000694389">
    <property type="component" value="Unassembled WGS sequence"/>
</dbReference>
<feature type="region of interest" description="Disordered" evidence="9">
    <location>
        <begin position="103"/>
        <end position="135"/>
    </location>
</feature>
<name>A0A8P4K5R3_DICLA</name>
<feature type="compositionally biased region" description="Basic and acidic residues" evidence="9">
    <location>
        <begin position="59"/>
        <end position="78"/>
    </location>
</feature>
<keyword evidence="6" id="KW-0687">Ribonucleoprotein</keyword>
<evidence type="ECO:0000256" key="8">
    <source>
        <dbReference type="ARBA" id="ARBA00035363"/>
    </source>
</evidence>
<accession>A0A8P4K5R3</accession>
<evidence type="ECO:0000256" key="1">
    <source>
        <dbReference type="ARBA" id="ARBA00004173"/>
    </source>
</evidence>
<keyword evidence="11" id="KW-1185">Reference proteome</keyword>
<sequence length="403" mass="45973">MYRALFRIVSTARNPPARVNESCVLLVKSNRSAAPVFRVANASGVKALSTSSVRLCEKKNDLTSSNQDDKTNADKEADPAETATLVTQKAEVDSKVIKMAEQSEEPVVLKTDDQSTTQQQMDAKSEQDVAKSTQVKTDAVKNEKEILLNLLRTMPLETTNKRDFRKNQMHYRPQSTSWRGDVKAISKRGTMNAELVAAASAAAATLPGRSQAESELHKKLRQHKDIIEVQKKGNMKKLEYTLWRWSKCLMCVFMFFRKKVLSEKRLNIFSPTTDESGVETVAQPTLWDMHFAQQLSKSMNPMPCNGFDEMIQWTKEGKMWQYPINNEAGLEEEASVSFHEHIFLERHLEEGFPHQGPVRHFMMLVVAGLSKNPYLTVQQKREHISWFRDYFKQKEGVLKEAEV</sequence>
<reference evidence="10" key="2">
    <citation type="submission" date="2025-09" db="UniProtKB">
        <authorList>
            <consortium name="Ensembl"/>
        </authorList>
    </citation>
    <scope>IDENTIFICATION</scope>
</reference>
<dbReference type="PANTHER" id="PTHR13231:SF3">
    <property type="entry name" value="SMALL RIBOSOMAL SUBUNIT PROTEIN MS31"/>
    <property type="match status" value="1"/>
</dbReference>
<dbReference type="Ensembl" id="ENSDLAT00005080714.1">
    <property type="protein sequence ID" value="ENSDLAP00005067384.1"/>
    <property type="gene ID" value="ENSDLAG00005030000.1"/>
</dbReference>
<dbReference type="GO" id="GO:0003735">
    <property type="term" value="F:structural constituent of ribosome"/>
    <property type="evidence" value="ECO:0007669"/>
    <property type="project" value="InterPro"/>
</dbReference>
<reference evidence="10" key="1">
    <citation type="submission" date="2025-08" db="UniProtKB">
        <authorList>
            <consortium name="Ensembl"/>
        </authorList>
    </citation>
    <scope>IDENTIFICATION</scope>
</reference>
<evidence type="ECO:0000313" key="10">
    <source>
        <dbReference type="Ensembl" id="ENSDLAP00005067384.1"/>
    </source>
</evidence>
<proteinExistence type="inferred from homology"/>
<dbReference type="PANTHER" id="PTHR13231">
    <property type="entry name" value="MITOCHONDRIAL RIBOSOMAL PROTEIN S31"/>
    <property type="match status" value="1"/>
</dbReference>
<evidence type="ECO:0000256" key="9">
    <source>
        <dbReference type="SAM" id="MobiDB-lite"/>
    </source>
</evidence>
<comment type="similarity">
    <text evidence="2">Belongs to the mitochondrion-specific ribosomal protein mS31 family.</text>
</comment>
<organism evidence="10 11">
    <name type="scientific">Dicentrarchus labrax</name>
    <name type="common">European seabass</name>
    <name type="synonym">Morone labrax</name>
    <dbReference type="NCBI Taxonomy" id="13489"/>
    <lineage>
        <taxon>Eukaryota</taxon>
        <taxon>Metazoa</taxon>
        <taxon>Chordata</taxon>
        <taxon>Craniata</taxon>
        <taxon>Vertebrata</taxon>
        <taxon>Euteleostomi</taxon>
        <taxon>Actinopterygii</taxon>
        <taxon>Neopterygii</taxon>
        <taxon>Teleostei</taxon>
        <taxon>Neoteleostei</taxon>
        <taxon>Acanthomorphata</taxon>
        <taxon>Eupercaria</taxon>
        <taxon>Moronidae</taxon>
        <taxon>Dicentrarchus</taxon>
    </lineage>
</organism>
<protein>
    <recommendedName>
        <fullName evidence="7">Small ribosomal subunit protein mS31</fullName>
    </recommendedName>
    <alternativeName>
        <fullName evidence="8">28S ribosomal protein S31, mitochondrial</fullName>
    </alternativeName>
</protein>
<keyword evidence="4" id="KW-0689">Ribosomal protein</keyword>
<dbReference type="AlphaFoldDB" id="A0A8P4K5R3"/>
<comment type="subcellular location">
    <subcellularLocation>
        <location evidence="1">Mitochondrion</location>
    </subcellularLocation>
</comment>
<dbReference type="InterPro" id="IPR026299">
    <property type="entry name" value="MRP-S31"/>
</dbReference>
<evidence type="ECO:0000313" key="11">
    <source>
        <dbReference type="Proteomes" id="UP000694389"/>
    </source>
</evidence>
<evidence type="ECO:0000256" key="5">
    <source>
        <dbReference type="ARBA" id="ARBA00023128"/>
    </source>
</evidence>
<dbReference type="GO" id="GO:0005763">
    <property type="term" value="C:mitochondrial small ribosomal subunit"/>
    <property type="evidence" value="ECO:0007669"/>
    <property type="project" value="InterPro"/>
</dbReference>
<keyword evidence="3" id="KW-0809">Transit peptide</keyword>
<keyword evidence="5" id="KW-0496">Mitochondrion</keyword>
<dbReference type="Pfam" id="PF15433">
    <property type="entry name" value="MRP-S31"/>
    <property type="match status" value="2"/>
</dbReference>